<evidence type="ECO:0000256" key="7">
    <source>
        <dbReference type="SAM" id="Phobius"/>
    </source>
</evidence>
<keyword evidence="4 7" id="KW-1133">Transmembrane helix</keyword>
<gene>
    <name evidence="10" type="ORF">A9Q75_16820</name>
</gene>
<dbReference type="PANTHER" id="PTHR30572:SF4">
    <property type="entry name" value="ABC TRANSPORTER PERMEASE YTRF"/>
    <property type="match status" value="1"/>
</dbReference>
<accession>A0A1Y5E1D9</accession>
<dbReference type="Pfam" id="PF12704">
    <property type="entry name" value="MacB_PCD"/>
    <property type="match status" value="2"/>
</dbReference>
<evidence type="ECO:0000313" key="11">
    <source>
        <dbReference type="Proteomes" id="UP000243053"/>
    </source>
</evidence>
<proteinExistence type="inferred from homology"/>
<dbReference type="PANTHER" id="PTHR30572">
    <property type="entry name" value="MEMBRANE COMPONENT OF TRANSPORTER-RELATED"/>
    <property type="match status" value="1"/>
</dbReference>
<protein>
    <submittedName>
        <fullName evidence="10">ABC transporter permease</fullName>
    </submittedName>
</protein>
<feature type="domain" description="MacB-like periplasmic core" evidence="9">
    <location>
        <begin position="20"/>
        <end position="231"/>
    </location>
</feature>
<evidence type="ECO:0000256" key="1">
    <source>
        <dbReference type="ARBA" id="ARBA00004651"/>
    </source>
</evidence>
<evidence type="ECO:0000256" key="5">
    <source>
        <dbReference type="ARBA" id="ARBA00023136"/>
    </source>
</evidence>
<dbReference type="GO" id="GO:0005886">
    <property type="term" value="C:plasma membrane"/>
    <property type="evidence" value="ECO:0007669"/>
    <property type="project" value="UniProtKB-SubCell"/>
</dbReference>
<feature type="domain" description="ABC3 transporter permease C-terminal" evidence="8">
    <location>
        <begin position="273"/>
        <end position="391"/>
    </location>
</feature>
<dbReference type="GO" id="GO:0022857">
    <property type="term" value="F:transmembrane transporter activity"/>
    <property type="evidence" value="ECO:0007669"/>
    <property type="project" value="TreeGrafter"/>
</dbReference>
<keyword evidence="2" id="KW-1003">Cell membrane</keyword>
<feature type="transmembrane region" description="Helical" evidence="7">
    <location>
        <begin position="21"/>
        <end position="41"/>
    </location>
</feature>
<keyword evidence="3 7" id="KW-0812">Transmembrane</keyword>
<dbReference type="InterPro" id="IPR050250">
    <property type="entry name" value="Macrolide_Exporter_MacB"/>
</dbReference>
<evidence type="ECO:0000256" key="2">
    <source>
        <dbReference type="ARBA" id="ARBA00022475"/>
    </source>
</evidence>
<dbReference type="InterPro" id="IPR017800">
    <property type="entry name" value="ADOP"/>
</dbReference>
<comment type="subcellular location">
    <subcellularLocation>
        <location evidence="1">Cell membrane</location>
        <topology evidence="1">Multi-pass membrane protein</topology>
    </subcellularLocation>
</comment>
<dbReference type="InterPro" id="IPR025857">
    <property type="entry name" value="MacB_PCD"/>
</dbReference>
<keyword evidence="5 7" id="KW-0472">Membrane</keyword>
<feature type="domain" description="ABC3 transporter permease C-terminal" evidence="8">
    <location>
        <begin position="689"/>
        <end position="802"/>
    </location>
</feature>
<reference evidence="11" key="1">
    <citation type="journal article" date="2017" name="Proc. Natl. Acad. Sci. U.S.A.">
        <title>Simulation of Deepwater Horizon oil plume reveals substrate specialization within a complex community of hydrocarbon degraders.</title>
        <authorList>
            <person name="Hu P."/>
            <person name="Dubinsky E.A."/>
            <person name="Probst A.J."/>
            <person name="Wang J."/>
            <person name="Sieber C.M.K."/>
            <person name="Tom L.M."/>
            <person name="Gardinali P."/>
            <person name="Banfield J.F."/>
            <person name="Atlas R.M."/>
            <person name="Andersen G.L."/>
        </authorList>
    </citation>
    <scope>NUCLEOTIDE SEQUENCE [LARGE SCALE GENOMIC DNA]</scope>
</reference>
<comment type="similarity">
    <text evidence="6">Belongs to the ABC-4 integral membrane protein family.</text>
</comment>
<sequence>MIWQDFKYALRLLAKKPGFTVLTTLVMATGIGLSVYMFSFFNTILFKDLAFKDGESLVVISGSLNGERDESEINWLDYREIQKNVQGLTEFGGYKNTNVIVSGRDGAIRYAAILAQANIFNLTRTKPLLGRTFNAADEHIGAEQVVVIGYQLWQSQFGGDKNVIEQSMRINGKNHRVIGVMPQGYLFPRNAEVWLPLRIDPSQLIREQATGIHGLAHLEKGVSMADFNRQLNVIMQRIEKQYPQTNSGISAFIASIPGSGGAGGEPVVYTMHIVAILILLLASINVGNLLLSRALERGKETAIRLALGAPRSRLITQLLWESTIICTIGGLIGFLVMAWGLEITEPIVTTFFAEPLAFWWDFSIDSYTIKLFIGILVSTILVTGLLPAWRTTGGDFNAVLRDGTRGALGKKAGRLNRLLVISEIFISMTVLIAAAVMVQSANEQTNKDIGAETGNTLVANVLLPETNYDSVEKKVQFVKQLQTQMQSYTGINEVMIMSSLPGHYSAEQKVMLEGKEYTKGSNNSYPRANYIATMPGDLAKLGVELRQGRYFSSSDNRDNKQTALVSESFAERHFASESAIGKRFRLVAKETGDVQWITIVGVVEHTIQGNRDGSAASVPSIFRPYTQAPRSRITIAIQLTADNSHVIKLLRKALQGIDSGLASYRIETYQASNDRITAPVVFISSLTALFAIAGVVLAASGIYGVMSNTINQRTQEIGVKRALGADERVIITEFLLSAVKLLLWGGIPGILAGGFMGFAMAQMFGTGMSALVTIIVVMVSIVVISVLISTYLPTKNALKLEPSQALHYE</sequence>
<dbReference type="AlphaFoldDB" id="A0A1Y5E1D9"/>
<dbReference type="Proteomes" id="UP000243053">
    <property type="component" value="Unassembled WGS sequence"/>
</dbReference>
<dbReference type="Pfam" id="PF02687">
    <property type="entry name" value="FtsX"/>
    <property type="match status" value="2"/>
</dbReference>
<organism evidence="10 11">
    <name type="scientific">Colwellia psychrerythraea</name>
    <name type="common">Vibrio psychroerythus</name>
    <dbReference type="NCBI Taxonomy" id="28229"/>
    <lineage>
        <taxon>Bacteria</taxon>
        <taxon>Pseudomonadati</taxon>
        <taxon>Pseudomonadota</taxon>
        <taxon>Gammaproteobacteria</taxon>
        <taxon>Alteromonadales</taxon>
        <taxon>Colwelliaceae</taxon>
        <taxon>Colwellia</taxon>
    </lineage>
</organism>
<evidence type="ECO:0000256" key="3">
    <source>
        <dbReference type="ARBA" id="ARBA00022692"/>
    </source>
</evidence>
<evidence type="ECO:0000313" key="10">
    <source>
        <dbReference type="EMBL" id="OUR76030.1"/>
    </source>
</evidence>
<feature type="transmembrane region" description="Helical" evidence="7">
    <location>
        <begin position="367"/>
        <end position="389"/>
    </location>
</feature>
<evidence type="ECO:0000256" key="4">
    <source>
        <dbReference type="ARBA" id="ARBA00022989"/>
    </source>
</evidence>
<evidence type="ECO:0000259" key="9">
    <source>
        <dbReference type="Pfam" id="PF12704"/>
    </source>
</evidence>
<feature type="transmembrane region" description="Helical" evidence="7">
    <location>
        <begin position="318"/>
        <end position="341"/>
    </location>
</feature>
<name>A0A1Y5E1D9_COLPS</name>
<evidence type="ECO:0000256" key="6">
    <source>
        <dbReference type="ARBA" id="ARBA00038076"/>
    </source>
</evidence>
<feature type="transmembrane region" description="Helical" evidence="7">
    <location>
        <begin position="269"/>
        <end position="291"/>
    </location>
</feature>
<feature type="domain" description="MacB-like periplasmic core" evidence="9">
    <location>
        <begin position="424"/>
        <end position="641"/>
    </location>
</feature>
<dbReference type="NCBIfam" id="TIGR03434">
    <property type="entry name" value="ADOP"/>
    <property type="match status" value="1"/>
</dbReference>
<feature type="transmembrane region" description="Helical" evidence="7">
    <location>
        <begin position="741"/>
        <end position="764"/>
    </location>
</feature>
<dbReference type="EMBL" id="MAAF01000105">
    <property type="protein sequence ID" value="OUR76030.1"/>
    <property type="molecule type" value="Genomic_DNA"/>
</dbReference>
<dbReference type="InterPro" id="IPR003838">
    <property type="entry name" value="ABC3_permease_C"/>
</dbReference>
<evidence type="ECO:0000259" key="8">
    <source>
        <dbReference type="Pfam" id="PF02687"/>
    </source>
</evidence>
<feature type="transmembrane region" description="Helical" evidence="7">
    <location>
        <begin position="770"/>
        <end position="792"/>
    </location>
</feature>
<comment type="caution">
    <text evidence="10">The sequence shown here is derived from an EMBL/GenBank/DDBJ whole genome shotgun (WGS) entry which is preliminary data.</text>
</comment>
<feature type="transmembrane region" description="Helical" evidence="7">
    <location>
        <begin position="418"/>
        <end position="438"/>
    </location>
</feature>
<feature type="transmembrane region" description="Helical" evidence="7">
    <location>
        <begin position="680"/>
        <end position="705"/>
    </location>
</feature>